<accession>A0A0E0IAP2</accession>
<keyword evidence="2" id="KW-1185">Reference proteome</keyword>
<evidence type="ECO:0000313" key="1">
    <source>
        <dbReference type="EnsemblPlants" id="ONIVA08G12470.1"/>
    </source>
</evidence>
<dbReference type="HOGENOM" id="CLU_141288_0_0_1"/>
<name>A0A0E0IAP2_ORYNI</name>
<organism evidence="1">
    <name type="scientific">Oryza nivara</name>
    <name type="common">Indian wild rice</name>
    <name type="synonym">Oryza sativa f. spontanea</name>
    <dbReference type="NCBI Taxonomy" id="4536"/>
    <lineage>
        <taxon>Eukaryota</taxon>
        <taxon>Viridiplantae</taxon>
        <taxon>Streptophyta</taxon>
        <taxon>Embryophyta</taxon>
        <taxon>Tracheophyta</taxon>
        <taxon>Spermatophyta</taxon>
        <taxon>Magnoliopsida</taxon>
        <taxon>Liliopsida</taxon>
        <taxon>Poales</taxon>
        <taxon>Poaceae</taxon>
        <taxon>BOP clade</taxon>
        <taxon>Oryzoideae</taxon>
        <taxon>Oryzeae</taxon>
        <taxon>Oryzinae</taxon>
        <taxon>Oryza</taxon>
    </lineage>
</organism>
<dbReference type="Gramene" id="ONIVA08G12470.1">
    <property type="protein sequence ID" value="ONIVA08G12470.1"/>
    <property type="gene ID" value="ONIVA08G12470"/>
</dbReference>
<dbReference type="AlphaFoldDB" id="A0A0E0IAP2"/>
<reference evidence="1" key="1">
    <citation type="submission" date="2015-04" db="UniProtKB">
        <authorList>
            <consortium name="EnsemblPlants"/>
        </authorList>
    </citation>
    <scope>IDENTIFICATION</scope>
    <source>
        <strain evidence="1">SL10</strain>
    </source>
</reference>
<dbReference type="Proteomes" id="UP000006591">
    <property type="component" value="Chromosome 8"/>
</dbReference>
<sequence>MAPWSHAWGNEATTAWGNARDNEAPAQHTLLDAQLGVRIKGERESVLLGLTAMVEYANHFGTEEVLLKQISSAALSVLKIMPTLKRLHETYLDFYQDHTENFQQYLYLVAPLRRNHTIAAMSVRRGAKVTTAPVPVRREGRLALAARSAATAGPIAGG</sequence>
<protein>
    <submittedName>
        <fullName evidence="1">Uncharacterized protein</fullName>
    </submittedName>
</protein>
<proteinExistence type="predicted"/>
<dbReference type="OMA" id="MVEYANH"/>
<dbReference type="EnsemblPlants" id="ONIVA08G12470.1">
    <property type="protein sequence ID" value="ONIVA08G12470.1"/>
    <property type="gene ID" value="ONIVA08G12470"/>
</dbReference>
<reference evidence="1" key="2">
    <citation type="submission" date="2018-04" db="EMBL/GenBank/DDBJ databases">
        <title>OnivRS2 (Oryza nivara Reference Sequence Version 2).</title>
        <authorList>
            <person name="Zhang J."/>
            <person name="Kudrna D."/>
            <person name="Lee S."/>
            <person name="Talag J."/>
            <person name="Rajasekar S."/>
            <person name="Welchert J."/>
            <person name="Hsing Y.-I."/>
            <person name="Wing R.A."/>
        </authorList>
    </citation>
    <scope>NUCLEOTIDE SEQUENCE [LARGE SCALE GENOMIC DNA]</scope>
    <source>
        <strain evidence="1">SL10</strain>
    </source>
</reference>
<evidence type="ECO:0000313" key="2">
    <source>
        <dbReference type="Proteomes" id="UP000006591"/>
    </source>
</evidence>